<dbReference type="EC" id="3.2.2.4" evidence="2"/>
<dbReference type="KEGG" id="paby:Ga0080574_TMP863"/>
<comment type="catalytic activity">
    <reaction evidence="1">
        <text>AMP + H2O = D-ribose 5-phosphate + adenine</text>
        <dbReference type="Rhea" id="RHEA:20129"/>
        <dbReference type="ChEBI" id="CHEBI:15377"/>
        <dbReference type="ChEBI" id="CHEBI:16708"/>
        <dbReference type="ChEBI" id="CHEBI:78346"/>
        <dbReference type="ChEBI" id="CHEBI:456215"/>
        <dbReference type="EC" id="3.2.2.4"/>
    </reaction>
</comment>
<dbReference type="Pfam" id="PF03641">
    <property type="entry name" value="Lysine_decarbox"/>
    <property type="match status" value="1"/>
</dbReference>
<dbReference type="GO" id="GO:0005829">
    <property type="term" value="C:cytosol"/>
    <property type="evidence" value="ECO:0007669"/>
    <property type="project" value="TreeGrafter"/>
</dbReference>
<keyword evidence="6" id="KW-1185">Reference proteome</keyword>
<feature type="region of interest" description="Disordered" evidence="4">
    <location>
        <begin position="1"/>
        <end position="34"/>
    </location>
</feature>
<dbReference type="InterPro" id="IPR052341">
    <property type="entry name" value="LOG_family_nucleotidases"/>
</dbReference>
<dbReference type="InterPro" id="IPR031100">
    <property type="entry name" value="LOG_fam"/>
</dbReference>
<dbReference type="OrthoDB" id="9801098at2"/>
<evidence type="ECO:0000256" key="3">
    <source>
        <dbReference type="ARBA" id="ARBA00031983"/>
    </source>
</evidence>
<evidence type="ECO:0000313" key="5">
    <source>
        <dbReference type="EMBL" id="APZ51197.1"/>
    </source>
</evidence>
<dbReference type="Gene3D" id="3.40.50.450">
    <property type="match status" value="1"/>
</dbReference>
<dbReference type="Proteomes" id="UP000187059">
    <property type="component" value="Chromosome"/>
</dbReference>
<gene>
    <name evidence="5" type="ORF">Ga0080574_TMP863</name>
</gene>
<sequence>MPRPDPSGKPLPAHETQRQIELPECAPKPGAEDRDAPALVRRIMAAPNYVIADEDTDFLNRDEMRSTRLQLDYQKAETLLQENGIAHSIVVFGGTRIGEPRHTEAQVAALEAAQAQAPEDRDIARRLAVTRRLHDKSRYYEIARAFGRIVGAAEGCHGNRLVVVTGGGPGVMEAANRGAHEAGARTVGLNITLPHEQFPNPYVTPELCFRFRYFALRKLHFLLRARALVVFPGGFGTLDELFETLTLIQTRKIRPVPVILVGERYWRRAFDADFLVEEGVIEPEDRDLFWYAESAQEIWDDIRAWYDKAGRPLTGPPGPMQEP</sequence>
<dbReference type="EMBL" id="CP015093">
    <property type="protein sequence ID" value="APZ51197.1"/>
    <property type="molecule type" value="Genomic_DNA"/>
</dbReference>
<evidence type="ECO:0000256" key="2">
    <source>
        <dbReference type="ARBA" id="ARBA00011985"/>
    </source>
</evidence>
<accession>A0A1P8UPB4</accession>
<dbReference type="InterPro" id="IPR005269">
    <property type="entry name" value="LOG"/>
</dbReference>
<reference evidence="5 6" key="1">
    <citation type="submission" date="2016-04" db="EMBL/GenBank/DDBJ databases">
        <title>Deep-sea bacteria in the southern Pacific.</title>
        <authorList>
            <person name="Tang K."/>
        </authorList>
    </citation>
    <scope>NUCLEOTIDE SEQUENCE [LARGE SCALE GENOMIC DNA]</scope>
    <source>
        <strain evidence="5 6">JLT2014</strain>
    </source>
</reference>
<proteinExistence type="predicted"/>
<protein>
    <recommendedName>
        <fullName evidence="3">AMP nucleosidase</fullName>
        <ecNumber evidence="2">3.2.2.4</ecNumber>
    </recommendedName>
    <alternativeName>
        <fullName evidence="3">AMP nucleosidase</fullName>
    </alternativeName>
</protein>
<dbReference type="AlphaFoldDB" id="A0A1P8UPB4"/>
<dbReference type="GO" id="GO:0009691">
    <property type="term" value="P:cytokinin biosynthetic process"/>
    <property type="evidence" value="ECO:0007669"/>
    <property type="project" value="InterPro"/>
</dbReference>
<organism evidence="5 6">
    <name type="scientific">Salipiger abyssi</name>
    <dbReference type="NCBI Taxonomy" id="1250539"/>
    <lineage>
        <taxon>Bacteria</taxon>
        <taxon>Pseudomonadati</taxon>
        <taxon>Pseudomonadota</taxon>
        <taxon>Alphaproteobacteria</taxon>
        <taxon>Rhodobacterales</taxon>
        <taxon>Roseobacteraceae</taxon>
        <taxon>Salipiger</taxon>
    </lineage>
</organism>
<dbReference type="GO" id="GO:0008714">
    <property type="term" value="F:AMP nucleosidase activity"/>
    <property type="evidence" value="ECO:0007669"/>
    <property type="project" value="UniProtKB-EC"/>
</dbReference>
<dbReference type="PANTHER" id="PTHR43393:SF3">
    <property type="entry name" value="LYSINE DECARBOXYLASE-LIKE PROTEIN"/>
    <property type="match status" value="1"/>
</dbReference>
<dbReference type="PANTHER" id="PTHR43393">
    <property type="entry name" value="CYTOKININ RIBOSIDE 5'-MONOPHOSPHATE PHOSPHORIBOHYDROLASE"/>
    <property type="match status" value="1"/>
</dbReference>
<dbReference type="RefSeq" id="WP_076695527.1">
    <property type="nucleotide sequence ID" value="NZ_CP015093.1"/>
</dbReference>
<name>A0A1P8UPB4_9RHOB</name>
<dbReference type="STRING" id="1250539.Ga0080574_TMP863"/>
<dbReference type="SUPFAM" id="SSF102405">
    <property type="entry name" value="MCP/YpsA-like"/>
    <property type="match status" value="1"/>
</dbReference>
<evidence type="ECO:0000256" key="1">
    <source>
        <dbReference type="ARBA" id="ARBA00000274"/>
    </source>
</evidence>
<evidence type="ECO:0000256" key="4">
    <source>
        <dbReference type="SAM" id="MobiDB-lite"/>
    </source>
</evidence>
<dbReference type="NCBIfam" id="TIGR00730">
    <property type="entry name" value="Rossman fold protein, TIGR00730 family"/>
    <property type="match status" value="1"/>
</dbReference>
<evidence type="ECO:0000313" key="6">
    <source>
        <dbReference type="Proteomes" id="UP000187059"/>
    </source>
</evidence>